<dbReference type="GO" id="GO:0006633">
    <property type="term" value="P:fatty acid biosynthetic process"/>
    <property type="evidence" value="ECO:0007669"/>
    <property type="project" value="InterPro"/>
</dbReference>
<dbReference type="InterPro" id="IPR013601">
    <property type="entry name" value="FAE1_typ3_polyketide_synth"/>
</dbReference>
<dbReference type="Proteomes" id="UP000186817">
    <property type="component" value="Unassembled WGS sequence"/>
</dbReference>
<name>A0A1Q9DVQ5_SYMMI</name>
<dbReference type="GO" id="GO:0016020">
    <property type="term" value="C:membrane"/>
    <property type="evidence" value="ECO:0007669"/>
    <property type="project" value="InterPro"/>
</dbReference>
<gene>
    <name evidence="2" type="ORF">AK812_SmicGene18225</name>
</gene>
<sequence>MLPADDIVKVAGRAMRQNFVQLGPHVLPLREQAKVLCNQFVMRLVSQAKKRSWPFADRLSVPQGYTPNFSKAVGVVCLLYVLVPLFHHAVLWLKTAETATHPQEERIGRCFPWDPSTPSHCGPNVFCEILGRLGDTWACLRR</sequence>
<dbReference type="OrthoDB" id="329835at2759"/>
<keyword evidence="3" id="KW-1185">Reference proteome</keyword>
<dbReference type="Pfam" id="PF08392">
    <property type="entry name" value="FAE1_CUT1_RppA"/>
    <property type="match status" value="1"/>
</dbReference>
<dbReference type="AlphaFoldDB" id="A0A1Q9DVQ5"/>
<accession>A0A1Q9DVQ5</accession>
<protein>
    <recommendedName>
        <fullName evidence="1">FAE domain-containing protein</fullName>
    </recommendedName>
</protein>
<comment type="caution">
    <text evidence="2">The sequence shown here is derived from an EMBL/GenBank/DDBJ whole genome shotgun (WGS) entry which is preliminary data.</text>
</comment>
<organism evidence="2 3">
    <name type="scientific">Symbiodinium microadriaticum</name>
    <name type="common">Dinoflagellate</name>
    <name type="synonym">Zooxanthella microadriatica</name>
    <dbReference type="NCBI Taxonomy" id="2951"/>
    <lineage>
        <taxon>Eukaryota</taxon>
        <taxon>Sar</taxon>
        <taxon>Alveolata</taxon>
        <taxon>Dinophyceae</taxon>
        <taxon>Suessiales</taxon>
        <taxon>Symbiodiniaceae</taxon>
        <taxon>Symbiodinium</taxon>
    </lineage>
</organism>
<evidence type="ECO:0000259" key="1">
    <source>
        <dbReference type="Pfam" id="PF08392"/>
    </source>
</evidence>
<feature type="domain" description="FAE" evidence="1">
    <location>
        <begin position="6"/>
        <end position="43"/>
    </location>
</feature>
<dbReference type="GO" id="GO:0016747">
    <property type="term" value="F:acyltransferase activity, transferring groups other than amino-acyl groups"/>
    <property type="evidence" value="ECO:0007669"/>
    <property type="project" value="InterPro"/>
</dbReference>
<reference evidence="2 3" key="1">
    <citation type="submission" date="2016-02" db="EMBL/GenBank/DDBJ databases">
        <title>Genome analysis of coral dinoflagellate symbionts highlights evolutionary adaptations to a symbiotic lifestyle.</title>
        <authorList>
            <person name="Aranda M."/>
            <person name="Li Y."/>
            <person name="Liew Y.J."/>
            <person name="Baumgarten S."/>
            <person name="Simakov O."/>
            <person name="Wilson M."/>
            <person name="Piel J."/>
            <person name="Ashoor H."/>
            <person name="Bougouffa S."/>
            <person name="Bajic V.B."/>
            <person name="Ryu T."/>
            <person name="Ravasi T."/>
            <person name="Bayer T."/>
            <person name="Micklem G."/>
            <person name="Kim H."/>
            <person name="Bhak J."/>
            <person name="Lajeunesse T.C."/>
            <person name="Voolstra C.R."/>
        </authorList>
    </citation>
    <scope>NUCLEOTIDE SEQUENCE [LARGE SCALE GENOMIC DNA]</scope>
    <source>
        <strain evidence="2 3">CCMP2467</strain>
    </source>
</reference>
<proteinExistence type="predicted"/>
<evidence type="ECO:0000313" key="2">
    <source>
        <dbReference type="EMBL" id="OLP99252.1"/>
    </source>
</evidence>
<evidence type="ECO:0000313" key="3">
    <source>
        <dbReference type="Proteomes" id="UP000186817"/>
    </source>
</evidence>
<dbReference type="EMBL" id="LSRX01000370">
    <property type="protein sequence ID" value="OLP99252.1"/>
    <property type="molecule type" value="Genomic_DNA"/>
</dbReference>